<dbReference type="EMBL" id="KV744877">
    <property type="protein sequence ID" value="OCK82824.1"/>
    <property type="molecule type" value="Genomic_DNA"/>
</dbReference>
<reference evidence="1 2" key="1">
    <citation type="journal article" date="2016" name="Nat. Commun.">
        <title>Ectomycorrhizal ecology is imprinted in the genome of the dominant symbiotic fungus Cenococcum geophilum.</title>
        <authorList>
            <consortium name="DOE Joint Genome Institute"/>
            <person name="Peter M."/>
            <person name="Kohler A."/>
            <person name="Ohm R.A."/>
            <person name="Kuo A."/>
            <person name="Krutzmann J."/>
            <person name="Morin E."/>
            <person name="Arend M."/>
            <person name="Barry K.W."/>
            <person name="Binder M."/>
            <person name="Choi C."/>
            <person name="Clum A."/>
            <person name="Copeland A."/>
            <person name="Grisel N."/>
            <person name="Haridas S."/>
            <person name="Kipfer T."/>
            <person name="LaButti K."/>
            <person name="Lindquist E."/>
            <person name="Lipzen A."/>
            <person name="Maire R."/>
            <person name="Meier B."/>
            <person name="Mihaltcheva S."/>
            <person name="Molinier V."/>
            <person name="Murat C."/>
            <person name="Poggeler S."/>
            <person name="Quandt C.A."/>
            <person name="Sperisen C."/>
            <person name="Tritt A."/>
            <person name="Tisserant E."/>
            <person name="Crous P.W."/>
            <person name="Henrissat B."/>
            <person name="Nehls U."/>
            <person name="Egli S."/>
            <person name="Spatafora J.W."/>
            <person name="Grigoriev I.V."/>
            <person name="Martin F.M."/>
        </authorList>
    </citation>
    <scope>NUCLEOTIDE SEQUENCE [LARGE SCALE GENOMIC DNA]</scope>
    <source>
        <strain evidence="1 2">CBS 459.81</strain>
    </source>
</reference>
<dbReference type="AlphaFoldDB" id="A0A8E2EFG0"/>
<proteinExistence type="predicted"/>
<keyword evidence="2" id="KW-1185">Reference proteome</keyword>
<sequence length="86" mass="9674">MFHRISKKTNQIWRTGNFPCPFFIILISTHASFARAEPGPVELPTEVGGVLIPQSQIHSPRCIFSITNSKPRSMPSHLKPTPTYTK</sequence>
<evidence type="ECO:0000313" key="2">
    <source>
        <dbReference type="Proteomes" id="UP000250266"/>
    </source>
</evidence>
<gene>
    <name evidence="1" type="ORF">K432DRAFT_208421</name>
</gene>
<name>A0A8E2EFG0_9PEZI</name>
<dbReference type="Proteomes" id="UP000250266">
    <property type="component" value="Unassembled WGS sequence"/>
</dbReference>
<organism evidence="1 2">
    <name type="scientific">Lepidopterella palustris CBS 459.81</name>
    <dbReference type="NCBI Taxonomy" id="1314670"/>
    <lineage>
        <taxon>Eukaryota</taxon>
        <taxon>Fungi</taxon>
        <taxon>Dikarya</taxon>
        <taxon>Ascomycota</taxon>
        <taxon>Pezizomycotina</taxon>
        <taxon>Dothideomycetes</taxon>
        <taxon>Pleosporomycetidae</taxon>
        <taxon>Mytilinidiales</taxon>
        <taxon>Argynnaceae</taxon>
        <taxon>Lepidopterella</taxon>
    </lineage>
</organism>
<accession>A0A8E2EFG0</accession>
<protein>
    <submittedName>
        <fullName evidence="1">Uncharacterized protein</fullName>
    </submittedName>
</protein>
<evidence type="ECO:0000313" key="1">
    <source>
        <dbReference type="EMBL" id="OCK82824.1"/>
    </source>
</evidence>